<reference evidence="2 3" key="1">
    <citation type="submission" date="2020-08" db="EMBL/GenBank/DDBJ databases">
        <title>Genomic Encyclopedia of Type Strains, Phase IV (KMG-IV): sequencing the most valuable type-strain genomes for metagenomic binning, comparative biology and taxonomic classification.</title>
        <authorList>
            <person name="Goeker M."/>
        </authorList>
    </citation>
    <scope>NUCLEOTIDE SEQUENCE [LARGE SCALE GENOMIC DNA]</scope>
    <source>
        <strain evidence="2 3">DSM 25895</strain>
    </source>
</reference>
<sequence>MPDDADLCLDKASDFELATLDRYAKARLDEILPESIATGMEKGAVICRDPCSGKLSTTPVRTGETKHTVAVPTYEPNCGCPERTVPVAYYHTHPSEAGGQTAVPGARVASDFSDDDKDIARDYGLIAYIAQRDGSMWRYSPPVRVFFLNGVRTLQDESDARQAKEPVLLNLKVATKAKR</sequence>
<gene>
    <name evidence="2" type="ORF">FHS88_001628</name>
</gene>
<feature type="domain" description="DUF4329" evidence="1">
    <location>
        <begin position="24"/>
        <end position="142"/>
    </location>
</feature>
<dbReference type="Proteomes" id="UP000562254">
    <property type="component" value="Unassembled WGS sequence"/>
</dbReference>
<evidence type="ECO:0000259" key="1">
    <source>
        <dbReference type="Pfam" id="PF14220"/>
    </source>
</evidence>
<protein>
    <recommendedName>
        <fullName evidence="1">DUF4329 domain-containing protein</fullName>
    </recommendedName>
</protein>
<dbReference type="RefSeq" id="WP_184483347.1">
    <property type="nucleotide sequence ID" value="NZ_JAAEDJ010000147.1"/>
</dbReference>
<keyword evidence="3" id="KW-1185">Reference proteome</keyword>
<evidence type="ECO:0000313" key="2">
    <source>
        <dbReference type="EMBL" id="MBB5689503.1"/>
    </source>
</evidence>
<proteinExistence type="predicted"/>
<evidence type="ECO:0000313" key="3">
    <source>
        <dbReference type="Proteomes" id="UP000562254"/>
    </source>
</evidence>
<comment type="caution">
    <text evidence="2">The sequence shown here is derived from an EMBL/GenBank/DDBJ whole genome shotgun (WGS) entry which is preliminary data.</text>
</comment>
<dbReference type="Pfam" id="PF14220">
    <property type="entry name" value="DUF4329"/>
    <property type="match status" value="1"/>
</dbReference>
<organism evidence="2 3">
    <name type="scientific">Neoroseomonas alkaliterrae</name>
    <dbReference type="NCBI Taxonomy" id="1452450"/>
    <lineage>
        <taxon>Bacteria</taxon>
        <taxon>Pseudomonadati</taxon>
        <taxon>Pseudomonadota</taxon>
        <taxon>Alphaproteobacteria</taxon>
        <taxon>Acetobacterales</taxon>
        <taxon>Acetobacteraceae</taxon>
        <taxon>Neoroseomonas</taxon>
    </lineage>
</organism>
<dbReference type="AlphaFoldDB" id="A0A840Y5Y3"/>
<dbReference type="InterPro" id="IPR025479">
    <property type="entry name" value="DUF4329"/>
</dbReference>
<name>A0A840Y5Y3_9PROT</name>
<dbReference type="EMBL" id="JACIJE010000003">
    <property type="protein sequence ID" value="MBB5689503.1"/>
    <property type="molecule type" value="Genomic_DNA"/>
</dbReference>
<accession>A0A840Y5Y3</accession>